<dbReference type="AlphaFoldDB" id="A0A2T7G186"/>
<keyword evidence="1" id="KW-1133">Transmembrane helix</keyword>
<dbReference type="Pfam" id="PF13430">
    <property type="entry name" value="DUF4112"/>
    <property type="match status" value="1"/>
</dbReference>
<organism evidence="2 3">
    <name type="scientific">Thalassorhabdomicrobium marinisediminis</name>
    <dbReference type="NCBI Taxonomy" id="2170577"/>
    <lineage>
        <taxon>Bacteria</taxon>
        <taxon>Pseudomonadati</taxon>
        <taxon>Pseudomonadota</taxon>
        <taxon>Alphaproteobacteria</taxon>
        <taxon>Rhodobacterales</taxon>
        <taxon>Paracoccaceae</taxon>
        <taxon>Thalassorhabdomicrobium</taxon>
    </lineage>
</organism>
<evidence type="ECO:0000256" key="1">
    <source>
        <dbReference type="SAM" id="Phobius"/>
    </source>
</evidence>
<dbReference type="PANTHER" id="PTHR35519:SF2">
    <property type="entry name" value="PH DOMAIN PROTEIN"/>
    <property type="match status" value="1"/>
</dbReference>
<keyword evidence="1" id="KW-0812">Transmembrane</keyword>
<sequence length="120" mass="13221">MATPDLAHLDRLSSMLDSRFRLPGTNMRFGWDTIVGLVPGVGDAVMLVPAGYLMFQAYRMGARKRTLARMALNTGLDTTVGAIPLLGDLFDMAFKSNNRNVAILRKEIERRGTGPAPTRR</sequence>
<evidence type="ECO:0000313" key="2">
    <source>
        <dbReference type="EMBL" id="PVA08193.1"/>
    </source>
</evidence>
<dbReference type="InterPro" id="IPR025187">
    <property type="entry name" value="DUF4112"/>
</dbReference>
<reference evidence="2 3" key="1">
    <citation type="submission" date="2018-04" db="EMBL/GenBank/DDBJ databases">
        <title>Pelagivirga bohaiensis gen. nov., sp. nov., a bacterium isolated from the Bohai Sea.</title>
        <authorList>
            <person name="Ji X."/>
        </authorList>
    </citation>
    <scope>NUCLEOTIDE SEQUENCE [LARGE SCALE GENOMIC DNA]</scope>
    <source>
        <strain evidence="2 3">BH-SD16</strain>
    </source>
</reference>
<keyword evidence="3" id="KW-1185">Reference proteome</keyword>
<dbReference type="PANTHER" id="PTHR35519">
    <property type="entry name" value="MEMBRANE PROTEINS"/>
    <property type="match status" value="1"/>
</dbReference>
<feature type="transmembrane region" description="Helical" evidence="1">
    <location>
        <begin position="34"/>
        <end position="55"/>
    </location>
</feature>
<evidence type="ECO:0000313" key="3">
    <source>
        <dbReference type="Proteomes" id="UP000244817"/>
    </source>
</evidence>
<keyword evidence="1" id="KW-0472">Membrane</keyword>
<dbReference type="RefSeq" id="WP_108639347.1">
    <property type="nucleotide sequence ID" value="NZ_QCYG01000001.1"/>
</dbReference>
<name>A0A2T7G186_9RHOB</name>
<gene>
    <name evidence="2" type="ORF">DC363_01465</name>
</gene>
<dbReference type="OrthoDB" id="513552at2"/>
<comment type="caution">
    <text evidence="2">The sequence shown here is derived from an EMBL/GenBank/DDBJ whole genome shotgun (WGS) entry which is preliminary data.</text>
</comment>
<proteinExistence type="predicted"/>
<protein>
    <submittedName>
        <fullName evidence="2">DUF4112 domain-containing protein</fullName>
    </submittedName>
</protein>
<dbReference type="EMBL" id="QCYG01000001">
    <property type="protein sequence ID" value="PVA08193.1"/>
    <property type="molecule type" value="Genomic_DNA"/>
</dbReference>
<accession>A0A2T7G186</accession>
<dbReference type="Proteomes" id="UP000244817">
    <property type="component" value="Unassembled WGS sequence"/>
</dbReference>